<evidence type="ECO:0000313" key="2">
    <source>
        <dbReference type="EMBL" id="GAY64376.1"/>
    </source>
</evidence>
<proteinExistence type="predicted"/>
<dbReference type="GO" id="GO:0005516">
    <property type="term" value="F:calmodulin binding"/>
    <property type="evidence" value="ECO:0007669"/>
    <property type="project" value="InterPro"/>
</dbReference>
<dbReference type="EMBL" id="BDQV01000404">
    <property type="protein sequence ID" value="GAY64376.1"/>
    <property type="molecule type" value="Genomic_DNA"/>
</dbReference>
<keyword evidence="3" id="KW-1185">Reference proteome</keyword>
<dbReference type="AlphaFoldDB" id="A0A2H5QIC5"/>
<accession>A0A2H5QIC5</accession>
<dbReference type="Proteomes" id="UP000236630">
    <property type="component" value="Unassembled WGS sequence"/>
</dbReference>
<name>A0A2H5QIC5_CITUN</name>
<gene>
    <name evidence="2" type="ORF">CUMW_233040</name>
</gene>
<protein>
    <recommendedName>
        <fullName evidence="1">Calcium-transporting P-type ATPase N-terminal autoinhibitory domain-containing protein</fullName>
    </recommendedName>
</protein>
<feature type="domain" description="Calcium-transporting P-type ATPase N-terminal autoinhibitory" evidence="1">
    <location>
        <begin position="5"/>
        <end position="50"/>
    </location>
</feature>
<organism evidence="2 3">
    <name type="scientific">Citrus unshiu</name>
    <name type="common">Satsuma mandarin</name>
    <name type="synonym">Citrus nobilis var. unshiu</name>
    <dbReference type="NCBI Taxonomy" id="55188"/>
    <lineage>
        <taxon>Eukaryota</taxon>
        <taxon>Viridiplantae</taxon>
        <taxon>Streptophyta</taxon>
        <taxon>Embryophyta</taxon>
        <taxon>Tracheophyta</taxon>
        <taxon>Spermatophyta</taxon>
        <taxon>Magnoliopsida</taxon>
        <taxon>eudicotyledons</taxon>
        <taxon>Gunneridae</taxon>
        <taxon>Pentapetalae</taxon>
        <taxon>rosids</taxon>
        <taxon>malvids</taxon>
        <taxon>Sapindales</taxon>
        <taxon>Rutaceae</taxon>
        <taxon>Aurantioideae</taxon>
        <taxon>Citrus</taxon>
    </lineage>
</organism>
<reference evidence="2 3" key="1">
    <citation type="journal article" date="2017" name="Front. Genet.">
        <title>Draft sequencing of the heterozygous diploid genome of Satsuma (Citrus unshiu Marc.) using a hybrid assembly approach.</title>
        <authorList>
            <person name="Shimizu T."/>
            <person name="Tanizawa Y."/>
            <person name="Mochizuki T."/>
            <person name="Nagasaki H."/>
            <person name="Yoshioka T."/>
            <person name="Toyoda A."/>
            <person name="Fujiyama A."/>
            <person name="Kaminuma E."/>
            <person name="Nakamura Y."/>
        </authorList>
    </citation>
    <scope>NUCLEOTIDE SEQUENCE [LARGE SCALE GENOMIC DNA]</scope>
    <source>
        <strain evidence="3">cv. Miyagawa wase</strain>
    </source>
</reference>
<evidence type="ECO:0000313" key="3">
    <source>
        <dbReference type="Proteomes" id="UP000236630"/>
    </source>
</evidence>
<dbReference type="InterPro" id="IPR024750">
    <property type="entry name" value="Ca_ATPase_N_dom"/>
</dbReference>
<dbReference type="STRING" id="55188.A0A2H5QIC5"/>
<evidence type="ECO:0000259" key="1">
    <source>
        <dbReference type="Pfam" id="PF12515"/>
    </source>
</evidence>
<dbReference type="Pfam" id="PF12515">
    <property type="entry name" value="CaATP_NAI"/>
    <property type="match status" value="1"/>
</dbReference>
<dbReference type="Gene3D" id="1.20.5.170">
    <property type="match status" value="1"/>
</dbReference>
<comment type="caution">
    <text evidence="2">The sequence shown here is derived from an EMBL/GenBank/DDBJ whole genome shotgun (WGS) entry which is preliminary data.</text>
</comment>
<sequence length="401" mass="44974">MENHLNENFGSVKPKNSSEEALQGWRRLYGIVKNPKRSFPFTANLAKRSEAEAIRRSNQACGYARFESKLGAGLAIPQILYNLNEMTETEEIRVAVNVQLAAHRFMEKKELEDVSSSEYTVSEAAEFKNVYKLLGSSQEKQVELPSWFLYCCLCLYSSKSYRSNQTRICEAANWGSGDCLLDLGVNSNYSALVLLLLFSIATLFLLKKDENATDSSHGTYNISSRNLSISHVPSFDYVPRTANRFLLLIIQNVMNQLNLVKDLHLISSPAPLMASAACQVCQLLGKHKKCSLAVFYLVLESASFKLDLFGKNAPEHADDDLYGDLPVTNIPLIQAIPSTSNELSLIGMMVESWNPERILNMIYSLASTLAPATDHRYNLQCQLQNIQVHMPNNIICWSESH</sequence>